<dbReference type="Gene3D" id="1.20.910.10">
    <property type="entry name" value="Heme oxygenase-like"/>
    <property type="match status" value="1"/>
</dbReference>
<evidence type="ECO:0000313" key="3">
    <source>
        <dbReference type="EMBL" id="MBE1611412.1"/>
    </source>
</evidence>
<dbReference type="PANTHER" id="PTHR43198">
    <property type="entry name" value="BIFUNCTIONAL TH2 PROTEIN"/>
    <property type="match status" value="1"/>
</dbReference>
<organism evidence="3 4">
    <name type="scientific">Actinopolymorpha pittospori</name>
    <dbReference type="NCBI Taxonomy" id="648752"/>
    <lineage>
        <taxon>Bacteria</taxon>
        <taxon>Bacillati</taxon>
        <taxon>Actinomycetota</taxon>
        <taxon>Actinomycetes</taxon>
        <taxon>Propionibacteriales</taxon>
        <taxon>Actinopolymorphaceae</taxon>
        <taxon>Actinopolymorpha</taxon>
    </lineage>
</organism>
<reference evidence="3" key="1">
    <citation type="submission" date="2020-10" db="EMBL/GenBank/DDBJ databases">
        <title>Sequencing the genomes of 1000 actinobacteria strains.</title>
        <authorList>
            <person name="Klenk H.-P."/>
        </authorList>
    </citation>
    <scope>NUCLEOTIDE SEQUENCE</scope>
    <source>
        <strain evidence="3">DSM 45354</strain>
    </source>
</reference>
<dbReference type="RefSeq" id="WP_192754633.1">
    <property type="nucleotide sequence ID" value="NZ_BAABJL010000042.1"/>
</dbReference>
<dbReference type="Proteomes" id="UP000638648">
    <property type="component" value="Unassembled WGS sequence"/>
</dbReference>
<gene>
    <name evidence="3" type="ORF">HEB94_008260</name>
</gene>
<feature type="domain" description="Thiaminase-2/PQQC" evidence="2">
    <location>
        <begin position="23"/>
        <end position="210"/>
    </location>
</feature>
<sequence length="218" mass="24016">MSSFSAQVWESTAKAREAIDALPFVRALGDGTLDRDRFTYYLAQDTHYLDDYARALAAAAVKAETSADLAFFANSAHGAIVVEHALHRAKVADLARYPKSPTCVGYTSYLLGIAQSRGYAELVAALLPCFWIYQDVGARLLERAGDLSAHPYADWIGTYADESFAASTATARAIADRVADSADQATRTRMGEAFSLAVTWEWMFWDAAWRQESWPLPQ</sequence>
<dbReference type="InterPro" id="IPR050967">
    <property type="entry name" value="Thiamine_Salvage_TenA"/>
</dbReference>
<dbReference type="GO" id="GO:0005829">
    <property type="term" value="C:cytosol"/>
    <property type="evidence" value="ECO:0007669"/>
    <property type="project" value="TreeGrafter"/>
</dbReference>
<keyword evidence="3" id="KW-0378">Hydrolase</keyword>
<dbReference type="InterPro" id="IPR016084">
    <property type="entry name" value="Haem_Oase-like_multi-hlx"/>
</dbReference>
<protein>
    <submittedName>
        <fullName evidence="3">Thiaminase/transcriptional activator TenA</fullName>
        <ecNumber evidence="3">3.5.99.2</ecNumber>
    </submittedName>
</protein>
<dbReference type="CDD" id="cd19365">
    <property type="entry name" value="TenA_C-like"/>
    <property type="match status" value="1"/>
</dbReference>
<evidence type="ECO:0000313" key="4">
    <source>
        <dbReference type="Proteomes" id="UP000638648"/>
    </source>
</evidence>
<keyword evidence="4" id="KW-1185">Reference proteome</keyword>
<name>A0A927N9F3_9ACTN</name>
<dbReference type="EC" id="3.5.99.2" evidence="3"/>
<dbReference type="SUPFAM" id="SSF48613">
    <property type="entry name" value="Heme oxygenase-like"/>
    <property type="match status" value="1"/>
</dbReference>
<comment type="caution">
    <text evidence="3">The sequence shown here is derived from an EMBL/GenBank/DDBJ whole genome shotgun (WGS) entry which is preliminary data.</text>
</comment>
<dbReference type="PANTHER" id="PTHR43198:SF2">
    <property type="entry name" value="SI:CH1073-67J19.1-RELATED"/>
    <property type="match status" value="1"/>
</dbReference>
<evidence type="ECO:0000256" key="1">
    <source>
        <dbReference type="ARBA" id="ARBA00004948"/>
    </source>
</evidence>
<proteinExistence type="predicted"/>
<evidence type="ECO:0000259" key="2">
    <source>
        <dbReference type="Pfam" id="PF03070"/>
    </source>
</evidence>
<dbReference type="InterPro" id="IPR004305">
    <property type="entry name" value="Thiaminase-2/PQQC"/>
</dbReference>
<comment type="pathway">
    <text evidence="1">Cofactor biosynthesis; thiamine diphosphate biosynthesis.</text>
</comment>
<accession>A0A927N9F3</accession>
<dbReference type="GO" id="GO:0050334">
    <property type="term" value="F:thiaminase activity"/>
    <property type="evidence" value="ECO:0007669"/>
    <property type="project" value="UniProtKB-EC"/>
</dbReference>
<dbReference type="AlphaFoldDB" id="A0A927N9F3"/>
<dbReference type="EMBL" id="JADBEM010000001">
    <property type="protein sequence ID" value="MBE1611412.1"/>
    <property type="molecule type" value="Genomic_DNA"/>
</dbReference>
<dbReference type="Pfam" id="PF03070">
    <property type="entry name" value="TENA_THI-4"/>
    <property type="match status" value="1"/>
</dbReference>